<keyword evidence="3" id="KW-0010">Activator</keyword>
<dbReference type="Pfam" id="PF13545">
    <property type="entry name" value="HTH_Crp_2"/>
    <property type="match status" value="1"/>
</dbReference>
<dbReference type="Gene3D" id="1.10.10.10">
    <property type="entry name" value="Winged helix-like DNA-binding domain superfamily/Winged helix DNA-binding domain"/>
    <property type="match status" value="1"/>
</dbReference>
<evidence type="ECO:0000259" key="6">
    <source>
        <dbReference type="PROSITE" id="PS51063"/>
    </source>
</evidence>
<dbReference type="EMBL" id="CP021434">
    <property type="protein sequence ID" value="ARU63726.1"/>
    <property type="molecule type" value="Genomic_DNA"/>
</dbReference>
<dbReference type="InterPro" id="IPR018490">
    <property type="entry name" value="cNMP-bd_dom_sf"/>
</dbReference>
<gene>
    <name evidence="7" type="ORF">CBW65_23895</name>
</gene>
<dbReference type="InterPro" id="IPR036388">
    <property type="entry name" value="WH-like_DNA-bd_sf"/>
</dbReference>
<proteinExistence type="predicted"/>
<feature type="domain" description="Cyclic nucleotide-binding" evidence="5">
    <location>
        <begin position="10"/>
        <end position="119"/>
    </location>
</feature>
<dbReference type="InterPro" id="IPR036390">
    <property type="entry name" value="WH_DNA-bd_sf"/>
</dbReference>
<evidence type="ECO:0000313" key="8">
    <source>
        <dbReference type="Proteomes" id="UP000195437"/>
    </source>
</evidence>
<dbReference type="CDD" id="cd00038">
    <property type="entry name" value="CAP_ED"/>
    <property type="match status" value="1"/>
</dbReference>
<dbReference type="PROSITE" id="PS51063">
    <property type="entry name" value="HTH_CRP_2"/>
    <property type="match status" value="1"/>
</dbReference>
<accession>A0A1Y0IVB2</accession>
<evidence type="ECO:0000259" key="5">
    <source>
        <dbReference type="PROSITE" id="PS50042"/>
    </source>
</evidence>
<dbReference type="InterPro" id="IPR050397">
    <property type="entry name" value="Env_Response_Regulators"/>
</dbReference>
<dbReference type="InterPro" id="IPR014710">
    <property type="entry name" value="RmlC-like_jellyroll"/>
</dbReference>
<dbReference type="SMART" id="SM00100">
    <property type="entry name" value="cNMP"/>
    <property type="match status" value="1"/>
</dbReference>
<evidence type="ECO:0008006" key="9">
    <source>
        <dbReference type="Google" id="ProtNLM"/>
    </source>
</evidence>
<keyword evidence="4" id="KW-0804">Transcription</keyword>
<dbReference type="Gene3D" id="2.60.120.10">
    <property type="entry name" value="Jelly Rolls"/>
    <property type="match status" value="1"/>
</dbReference>
<protein>
    <recommendedName>
        <fullName evidence="9">Crp/Fnr family transcriptional regulator</fullName>
    </recommendedName>
</protein>
<dbReference type="SUPFAM" id="SSF46785">
    <property type="entry name" value="Winged helix' DNA-binding domain"/>
    <property type="match status" value="1"/>
</dbReference>
<dbReference type="PRINTS" id="PR00034">
    <property type="entry name" value="HTHCRP"/>
</dbReference>
<organism evidence="7 8">
    <name type="scientific">Tumebacillus avium</name>
    <dbReference type="NCBI Taxonomy" id="1903704"/>
    <lineage>
        <taxon>Bacteria</taxon>
        <taxon>Bacillati</taxon>
        <taxon>Bacillota</taxon>
        <taxon>Bacilli</taxon>
        <taxon>Bacillales</taxon>
        <taxon>Alicyclobacillaceae</taxon>
        <taxon>Tumebacillus</taxon>
    </lineage>
</organism>
<dbReference type="RefSeq" id="WP_087459058.1">
    <property type="nucleotide sequence ID" value="NZ_CP021434.1"/>
</dbReference>
<name>A0A1Y0IVB2_9BACL</name>
<dbReference type="OrthoDB" id="9810708at2"/>
<dbReference type="Pfam" id="PF00027">
    <property type="entry name" value="cNMP_binding"/>
    <property type="match status" value="1"/>
</dbReference>
<evidence type="ECO:0000256" key="2">
    <source>
        <dbReference type="ARBA" id="ARBA00023125"/>
    </source>
</evidence>
<dbReference type="AlphaFoldDB" id="A0A1Y0IVB2"/>
<dbReference type="PANTHER" id="PTHR24567">
    <property type="entry name" value="CRP FAMILY TRANSCRIPTIONAL REGULATORY PROTEIN"/>
    <property type="match status" value="1"/>
</dbReference>
<feature type="domain" description="HTH crp-type" evidence="6">
    <location>
        <begin position="144"/>
        <end position="217"/>
    </location>
</feature>
<dbReference type="GO" id="GO:0005829">
    <property type="term" value="C:cytosol"/>
    <property type="evidence" value="ECO:0007669"/>
    <property type="project" value="TreeGrafter"/>
</dbReference>
<dbReference type="Proteomes" id="UP000195437">
    <property type="component" value="Chromosome"/>
</dbReference>
<evidence type="ECO:0000256" key="3">
    <source>
        <dbReference type="ARBA" id="ARBA00023159"/>
    </source>
</evidence>
<dbReference type="SMART" id="SM00419">
    <property type="entry name" value="HTH_CRP"/>
    <property type="match status" value="1"/>
</dbReference>
<dbReference type="KEGG" id="tum:CBW65_23895"/>
<keyword evidence="2" id="KW-0238">DNA-binding</keyword>
<reference evidence="8" key="1">
    <citation type="submission" date="2017-05" db="EMBL/GenBank/DDBJ databases">
        <authorList>
            <person name="Sung H."/>
        </authorList>
    </citation>
    <scope>NUCLEOTIDE SEQUENCE [LARGE SCALE GENOMIC DNA]</scope>
    <source>
        <strain evidence="8">AR23208</strain>
    </source>
</reference>
<keyword evidence="1" id="KW-0805">Transcription regulation</keyword>
<evidence type="ECO:0000256" key="1">
    <source>
        <dbReference type="ARBA" id="ARBA00023015"/>
    </source>
</evidence>
<sequence length="226" mass="25625">MWKELRGVSLFRDLSEEFLQMIYSVTRLKMVPRGETIFWEGDPFSAMYVVRSGKVRLTKSTADGKEMIVYIRQDGEPIGAAMLFLDQPYPATAKAMEDSEVWMIPNAELEGLVRQNPDLAVAIIRLLGARLLQTQAQMRDLALQDKWGALISTLQRLSDEYGRVTPEGIVLDINLSHQELAKMIGSTREGVNRMMSQLKKADILDVVRGEITVFDAQRLQDFLKDS</sequence>
<keyword evidence="8" id="KW-1185">Reference proteome</keyword>
<evidence type="ECO:0000313" key="7">
    <source>
        <dbReference type="EMBL" id="ARU63726.1"/>
    </source>
</evidence>
<dbReference type="InterPro" id="IPR012318">
    <property type="entry name" value="HTH_CRP"/>
</dbReference>
<dbReference type="PROSITE" id="PS50042">
    <property type="entry name" value="CNMP_BINDING_3"/>
    <property type="match status" value="1"/>
</dbReference>
<dbReference type="PANTHER" id="PTHR24567:SF68">
    <property type="entry name" value="DNA-BINDING TRANSCRIPTIONAL DUAL REGULATOR CRP"/>
    <property type="match status" value="1"/>
</dbReference>
<dbReference type="InterPro" id="IPR000595">
    <property type="entry name" value="cNMP-bd_dom"/>
</dbReference>
<dbReference type="SUPFAM" id="SSF51206">
    <property type="entry name" value="cAMP-binding domain-like"/>
    <property type="match status" value="1"/>
</dbReference>
<evidence type="ECO:0000256" key="4">
    <source>
        <dbReference type="ARBA" id="ARBA00023163"/>
    </source>
</evidence>
<dbReference type="GO" id="GO:0003700">
    <property type="term" value="F:DNA-binding transcription factor activity"/>
    <property type="evidence" value="ECO:0007669"/>
    <property type="project" value="TreeGrafter"/>
</dbReference>
<dbReference type="GO" id="GO:0003677">
    <property type="term" value="F:DNA binding"/>
    <property type="evidence" value="ECO:0007669"/>
    <property type="project" value="UniProtKB-KW"/>
</dbReference>